<feature type="region of interest" description="Disordered" evidence="1">
    <location>
        <begin position="256"/>
        <end position="277"/>
    </location>
</feature>
<organism evidence="2 3">
    <name type="scientific">Helicobacter pullorum</name>
    <dbReference type="NCBI Taxonomy" id="35818"/>
    <lineage>
        <taxon>Bacteria</taxon>
        <taxon>Pseudomonadati</taxon>
        <taxon>Campylobacterota</taxon>
        <taxon>Epsilonproteobacteria</taxon>
        <taxon>Campylobacterales</taxon>
        <taxon>Helicobacteraceae</taxon>
        <taxon>Helicobacter</taxon>
    </lineage>
</organism>
<sequence length="364" mass="42118">MHTIQKRSLKVELKMNLSKTIRHFFSTIIIGVEIDHKNCKIVAQFYKGNKKFQTQTKIFKTIPGELSAQAVRYIKKIRTKNPFTYIATQSSSIVQGAISTSNKEEFAKYGININEVVSKSFYNNWSVYIAKDSIAETQKRFLKTGVDFIVSPFLVLYSLAKRIPQEDCRLYILFQRSNMTMIVKKQNEEVLFGGYYVLESEIDSELKIVKNTLSEDEDEIQKINIQDNIQDELNEIEEVDVANEHSDNELIEILKSENEEIGDEAKEENLEDSSDEDLDDFSRVSMASKFIQSAINEFYNNEIYESEFIREIVIFNPCDIQEETLKQIQNFTMLEVQITPCNVAEILAELGFESYCFFEAKGEV</sequence>
<gene>
    <name evidence="2" type="ORF">NCTC13156_00869</name>
</gene>
<dbReference type="RefSeq" id="WP_244907971.1">
    <property type="nucleotide sequence ID" value="NZ_MANK01000011.1"/>
</dbReference>
<evidence type="ECO:0000313" key="3">
    <source>
        <dbReference type="Proteomes" id="UP000255269"/>
    </source>
</evidence>
<reference evidence="2 3" key="1">
    <citation type="submission" date="2018-06" db="EMBL/GenBank/DDBJ databases">
        <authorList>
            <consortium name="Pathogen Informatics"/>
            <person name="Doyle S."/>
        </authorList>
    </citation>
    <scope>NUCLEOTIDE SEQUENCE [LARGE SCALE GENOMIC DNA]</scope>
    <source>
        <strain evidence="2 3">NCTC13156</strain>
    </source>
</reference>
<dbReference type="Proteomes" id="UP000255269">
    <property type="component" value="Unassembled WGS sequence"/>
</dbReference>
<dbReference type="EMBL" id="UGJF01000001">
    <property type="protein sequence ID" value="STQ88042.1"/>
    <property type="molecule type" value="Genomic_DNA"/>
</dbReference>
<evidence type="ECO:0000313" key="2">
    <source>
        <dbReference type="EMBL" id="STQ88042.1"/>
    </source>
</evidence>
<proteinExistence type="predicted"/>
<name>A0A377Q038_9HELI</name>
<accession>A0A377Q038</accession>
<evidence type="ECO:0000256" key="1">
    <source>
        <dbReference type="SAM" id="MobiDB-lite"/>
    </source>
</evidence>
<feature type="compositionally biased region" description="Basic and acidic residues" evidence="1">
    <location>
        <begin position="256"/>
        <end position="268"/>
    </location>
</feature>
<protein>
    <submittedName>
        <fullName evidence="2">Uncharacterized protein</fullName>
    </submittedName>
</protein>
<dbReference type="AlphaFoldDB" id="A0A377Q038"/>